<dbReference type="AlphaFoldDB" id="A0A4Y8KKX0"/>
<proteinExistence type="predicted"/>
<dbReference type="Proteomes" id="UP000298218">
    <property type="component" value="Unassembled WGS sequence"/>
</dbReference>
<evidence type="ECO:0000313" key="1">
    <source>
        <dbReference type="EMBL" id="TFD76558.1"/>
    </source>
</evidence>
<sequence length="81" mass="9083">MKTAISVPDGDFERFERVAARHGMNRSEFYRLAGQRLANELEGESELTAIANAVIARVGQPSGDAIFLRESEQMKRDGVEW</sequence>
<comment type="caution">
    <text evidence="1">The sequence shown here is derived from an EMBL/GenBank/DDBJ whole genome shotgun (WGS) entry which is preliminary data.</text>
</comment>
<reference evidence="1 2" key="1">
    <citation type="submission" date="2019-03" db="EMBL/GenBank/DDBJ databases">
        <title>Genomics of glacier-inhabiting Cryobacterium strains.</title>
        <authorList>
            <person name="Liu Q."/>
            <person name="Xin Y.-H."/>
        </authorList>
    </citation>
    <scope>NUCLEOTIDE SEQUENCE [LARGE SCALE GENOMIC DNA]</scope>
    <source>
        <strain evidence="1 2">CGMCC 1.4292</strain>
    </source>
</reference>
<protein>
    <submittedName>
        <fullName evidence="1">CopG family transcriptional regulator</fullName>
    </submittedName>
</protein>
<dbReference type="EMBL" id="SOHQ01000036">
    <property type="protein sequence ID" value="TFD76558.1"/>
    <property type="molecule type" value="Genomic_DNA"/>
</dbReference>
<keyword evidence="2" id="KW-1185">Reference proteome</keyword>
<name>A0A4Y8KKX0_9MICO</name>
<gene>
    <name evidence="1" type="ORF">E3T53_13270</name>
</gene>
<evidence type="ECO:0000313" key="2">
    <source>
        <dbReference type="Proteomes" id="UP000298218"/>
    </source>
</evidence>
<organism evidence="1 2">
    <name type="scientific">Cryobacterium psychrophilum</name>
    <dbReference type="NCBI Taxonomy" id="41988"/>
    <lineage>
        <taxon>Bacteria</taxon>
        <taxon>Bacillati</taxon>
        <taxon>Actinomycetota</taxon>
        <taxon>Actinomycetes</taxon>
        <taxon>Micrococcales</taxon>
        <taxon>Microbacteriaceae</taxon>
        <taxon>Cryobacterium</taxon>
    </lineage>
</organism>
<accession>A0A4Y8KKX0</accession>
<dbReference type="OrthoDB" id="73061at2"/>